<evidence type="ECO:0000256" key="6">
    <source>
        <dbReference type="ARBA" id="ARBA00023136"/>
    </source>
</evidence>
<dbReference type="Gene3D" id="2.60.40.2880">
    <property type="entry name" value="MmpS1-5, C-terminal soluble domain"/>
    <property type="match status" value="1"/>
</dbReference>
<feature type="signal peptide" evidence="8">
    <location>
        <begin position="1"/>
        <end position="21"/>
    </location>
</feature>
<dbReference type="InterPro" id="IPR038468">
    <property type="entry name" value="MmpS_C"/>
</dbReference>
<feature type="chain" id="PRO_5046368631" evidence="8">
    <location>
        <begin position="22"/>
        <end position="142"/>
    </location>
</feature>
<dbReference type="Pfam" id="PF05423">
    <property type="entry name" value="Mycobact_memb"/>
    <property type="match status" value="1"/>
</dbReference>
<keyword evidence="5" id="KW-1133">Transmembrane helix</keyword>
<dbReference type="PROSITE" id="PS51257">
    <property type="entry name" value="PROKAR_LIPOPROTEIN"/>
    <property type="match status" value="1"/>
</dbReference>
<dbReference type="Proteomes" id="UP001059859">
    <property type="component" value="Chromosome"/>
</dbReference>
<comment type="similarity">
    <text evidence="2">Belongs to the MmpS family.</text>
</comment>
<protein>
    <submittedName>
        <fullName evidence="9">MmpS family protein</fullName>
    </submittedName>
</protein>
<organism evidence="9 10">
    <name type="scientific">Arthrobacter zhaoxinii</name>
    <dbReference type="NCBI Taxonomy" id="2964616"/>
    <lineage>
        <taxon>Bacteria</taxon>
        <taxon>Bacillati</taxon>
        <taxon>Actinomycetota</taxon>
        <taxon>Actinomycetes</taxon>
        <taxon>Micrococcales</taxon>
        <taxon>Micrococcaceae</taxon>
        <taxon>Arthrobacter</taxon>
    </lineage>
</organism>
<reference evidence="9" key="1">
    <citation type="submission" date="2022-09" db="EMBL/GenBank/DDBJ databases">
        <title>Novel species in genus Arthrobacter.</title>
        <authorList>
            <person name="Liu Y."/>
        </authorList>
    </citation>
    <scope>NUCLEOTIDE SEQUENCE</scope>
    <source>
        <strain evidence="9">Zg-Y815</strain>
    </source>
</reference>
<dbReference type="RefSeq" id="WP_260653434.1">
    <property type="nucleotide sequence ID" value="NZ_CP104275.1"/>
</dbReference>
<evidence type="ECO:0000256" key="7">
    <source>
        <dbReference type="SAM" id="MobiDB-lite"/>
    </source>
</evidence>
<dbReference type="InterPro" id="IPR008693">
    <property type="entry name" value="MmpS"/>
</dbReference>
<evidence type="ECO:0000313" key="10">
    <source>
        <dbReference type="Proteomes" id="UP001059859"/>
    </source>
</evidence>
<evidence type="ECO:0000256" key="1">
    <source>
        <dbReference type="ARBA" id="ARBA00004236"/>
    </source>
</evidence>
<keyword evidence="3" id="KW-1003">Cell membrane</keyword>
<proteinExistence type="inferred from homology"/>
<keyword evidence="6" id="KW-0472">Membrane</keyword>
<evidence type="ECO:0000256" key="5">
    <source>
        <dbReference type="ARBA" id="ARBA00022989"/>
    </source>
</evidence>
<feature type="region of interest" description="Disordered" evidence="7">
    <location>
        <begin position="120"/>
        <end position="142"/>
    </location>
</feature>
<keyword evidence="10" id="KW-1185">Reference proteome</keyword>
<keyword evidence="4" id="KW-0812">Transmembrane</keyword>
<evidence type="ECO:0000256" key="3">
    <source>
        <dbReference type="ARBA" id="ARBA00022475"/>
    </source>
</evidence>
<comment type="subcellular location">
    <subcellularLocation>
        <location evidence="1">Cell membrane</location>
    </subcellularLocation>
</comment>
<evidence type="ECO:0000313" key="9">
    <source>
        <dbReference type="EMBL" id="UWX98339.1"/>
    </source>
</evidence>
<gene>
    <name evidence="9" type="ORF">N2K95_06720</name>
</gene>
<feature type="region of interest" description="Disordered" evidence="7">
    <location>
        <begin position="20"/>
        <end position="40"/>
    </location>
</feature>
<dbReference type="EMBL" id="CP104275">
    <property type="protein sequence ID" value="UWX98339.1"/>
    <property type="molecule type" value="Genomic_DNA"/>
</dbReference>
<evidence type="ECO:0000256" key="4">
    <source>
        <dbReference type="ARBA" id="ARBA00022692"/>
    </source>
</evidence>
<accession>A0ABY5YVP0</accession>
<sequence length="142" mass="14633">MKKTLSTAAVLLLAASLSACGGGDEGETAGASSAPKENKEHTVIYEVTGDGETAGSITFRAESGAGAAERLDNQALPFTKEFKDTNDSEFDTVYQLSPRQAEGEKSISCKITVDGDVLAEETSTDPMSPPVCTASPGRAAAK</sequence>
<evidence type="ECO:0000256" key="2">
    <source>
        <dbReference type="ARBA" id="ARBA00007531"/>
    </source>
</evidence>
<name>A0ABY5YVP0_9MICC</name>
<evidence type="ECO:0000256" key="8">
    <source>
        <dbReference type="SAM" id="SignalP"/>
    </source>
</evidence>
<keyword evidence="8" id="KW-0732">Signal</keyword>